<evidence type="ECO:0000259" key="2">
    <source>
        <dbReference type="SMART" id="SM00355"/>
    </source>
</evidence>
<feature type="domain" description="C2H2-type" evidence="2">
    <location>
        <begin position="206"/>
        <end position="229"/>
    </location>
</feature>
<gene>
    <name evidence="3" type="ORF">GCK32_013352</name>
</gene>
<reference evidence="3 4" key="1">
    <citation type="submission" date="2019-10" db="EMBL/GenBank/DDBJ databases">
        <title>Assembly and Annotation for the nematode Trichostrongylus colubriformis.</title>
        <authorList>
            <person name="Martin J."/>
        </authorList>
    </citation>
    <scope>NUCLEOTIDE SEQUENCE [LARGE SCALE GENOMIC DNA]</scope>
    <source>
        <strain evidence="3">G859</strain>
        <tissue evidence="3">Whole worm</tissue>
    </source>
</reference>
<comment type="caution">
    <text evidence="3">The sequence shown here is derived from an EMBL/GenBank/DDBJ whole genome shotgun (WGS) entry which is preliminary data.</text>
</comment>
<feature type="region of interest" description="Disordered" evidence="1">
    <location>
        <begin position="104"/>
        <end position="136"/>
    </location>
</feature>
<feature type="domain" description="C2H2-type" evidence="2">
    <location>
        <begin position="283"/>
        <end position="306"/>
    </location>
</feature>
<dbReference type="SMART" id="SM00355">
    <property type="entry name" value="ZnF_C2H2"/>
    <property type="match status" value="4"/>
</dbReference>
<feature type="non-terminal residue" evidence="3">
    <location>
        <position position="1"/>
    </location>
</feature>
<evidence type="ECO:0000313" key="3">
    <source>
        <dbReference type="EMBL" id="KAK5969188.1"/>
    </source>
</evidence>
<feature type="compositionally biased region" description="Polar residues" evidence="1">
    <location>
        <begin position="124"/>
        <end position="135"/>
    </location>
</feature>
<evidence type="ECO:0000256" key="1">
    <source>
        <dbReference type="SAM" id="MobiDB-lite"/>
    </source>
</evidence>
<sequence length="380" mass="42702">NVQTWSFFLYYEHSAPVSISPLIVPTSLASLSAAPSKLDDNIICSQLNTATVPTTTSYISPSNTECGLVAPIPKRARLVLPTISDEDQKRRLQFEQQPQIASLPTQAVQAEPPRASARGLPSAFTPSPSYRTSPATGKHICTHSNEIFAEGRDRRRAYIDFYRKVKSARQREPGPLLNCALCDCQVLSNDNAIHTHVNHHAEAGGFWCKLCGLSEGDKYRIYEHMRVNHPNNMELFEDRRDILKLCAVIQECFPRACPRLKKEVVREFDLIIKTIEEKHLTELKCNLCDALVKATKPAITKHAHHHPVYRCKMCKFTSESIQTQEEHQVGTHTSLDPKITVDYNVCSAADVVVRTVQRCFAHVLQSSEPENQEKTATTKS</sequence>
<dbReference type="Proteomes" id="UP001331761">
    <property type="component" value="Unassembled WGS sequence"/>
</dbReference>
<protein>
    <recommendedName>
        <fullName evidence="2">C2H2-type domain-containing protein</fullName>
    </recommendedName>
</protein>
<feature type="domain" description="C2H2-type" evidence="2">
    <location>
        <begin position="177"/>
        <end position="200"/>
    </location>
</feature>
<dbReference type="AlphaFoldDB" id="A0AAN8FRY0"/>
<dbReference type="EMBL" id="WIXE01020467">
    <property type="protein sequence ID" value="KAK5969188.1"/>
    <property type="molecule type" value="Genomic_DNA"/>
</dbReference>
<accession>A0AAN8FRY0</accession>
<feature type="domain" description="C2H2-type" evidence="2">
    <location>
        <begin position="309"/>
        <end position="332"/>
    </location>
</feature>
<proteinExistence type="predicted"/>
<evidence type="ECO:0000313" key="4">
    <source>
        <dbReference type="Proteomes" id="UP001331761"/>
    </source>
</evidence>
<organism evidence="3 4">
    <name type="scientific">Trichostrongylus colubriformis</name>
    <name type="common">Black scour worm</name>
    <dbReference type="NCBI Taxonomy" id="6319"/>
    <lineage>
        <taxon>Eukaryota</taxon>
        <taxon>Metazoa</taxon>
        <taxon>Ecdysozoa</taxon>
        <taxon>Nematoda</taxon>
        <taxon>Chromadorea</taxon>
        <taxon>Rhabditida</taxon>
        <taxon>Rhabditina</taxon>
        <taxon>Rhabditomorpha</taxon>
        <taxon>Strongyloidea</taxon>
        <taxon>Trichostrongylidae</taxon>
        <taxon>Trichostrongylus</taxon>
    </lineage>
</organism>
<keyword evidence="4" id="KW-1185">Reference proteome</keyword>
<name>A0AAN8FRY0_TRICO</name>
<dbReference type="InterPro" id="IPR013087">
    <property type="entry name" value="Znf_C2H2_type"/>
</dbReference>